<protein>
    <submittedName>
        <fullName evidence="2">DUF4268 domain-containing protein</fullName>
    </submittedName>
</protein>
<evidence type="ECO:0000259" key="1">
    <source>
        <dbReference type="Pfam" id="PF14088"/>
    </source>
</evidence>
<evidence type="ECO:0000313" key="3">
    <source>
        <dbReference type="Proteomes" id="UP001597118"/>
    </source>
</evidence>
<comment type="caution">
    <text evidence="2">The sequence shown here is derived from an EMBL/GenBank/DDBJ whole genome shotgun (WGS) entry which is preliminary data.</text>
</comment>
<evidence type="ECO:0000313" key="2">
    <source>
        <dbReference type="EMBL" id="MFD1628409.1"/>
    </source>
</evidence>
<gene>
    <name evidence="2" type="ORF">ACFSAH_00895</name>
</gene>
<sequence>MYTKEEAAALKKEFWSKLRDELAGQRSADGKKVAWVNYKTGVRDIYFRMHADKKEAAISIDIAHADLGIQELFYEQFLEFKTYLHNILGEEWIWAPQIQNAYGQSISTIYKPLAGVNVFNKKDWNKIIKFLKPRIVALDEFWCDAMDNFEALM</sequence>
<reference evidence="3" key="1">
    <citation type="journal article" date="2019" name="Int. J. Syst. Evol. Microbiol.">
        <title>The Global Catalogue of Microorganisms (GCM) 10K type strain sequencing project: providing services to taxonomists for standard genome sequencing and annotation.</title>
        <authorList>
            <consortium name="The Broad Institute Genomics Platform"/>
            <consortium name="The Broad Institute Genome Sequencing Center for Infectious Disease"/>
            <person name="Wu L."/>
            <person name="Ma J."/>
        </authorList>
    </citation>
    <scope>NUCLEOTIDE SEQUENCE [LARGE SCALE GENOMIC DNA]</scope>
    <source>
        <strain evidence="3">CCUG 53762</strain>
    </source>
</reference>
<feature type="domain" description="DUF4268" evidence="1">
    <location>
        <begin position="10"/>
        <end position="143"/>
    </location>
</feature>
<name>A0ABW4I7X8_9SPHI</name>
<dbReference type="Pfam" id="PF14088">
    <property type="entry name" value="DUF4268"/>
    <property type="match status" value="1"/>
</dbReference>
<proteinExistence type="predicted"/>
<dbReference type="Proteomes" id="UP001597118">
    <property type="component" value="Unassembled WGS sequence"/>
</dbReference>
<dbReference type="InterPro" id="IPR025364">
    <property type="entry name" value="DUF4268"/>
</dbReference>
<dbReference type="RefSeq" id="WP_379660796.1">
    <property type="nucleotide sequence ID" value="NZ_JBHUDG010000001.1"/>
</dbReference>
<accession>A0ABW4I7X8</accession>
<keyword evidence="3" id="KW-1185">Reference proteome</keyword>
<dbReference type="EMBL" id="JBHUDG010000001">
    <property type="protein sequence ID" value="MFD1628409.1"/>
    <property type="molecule type" value="Genomic_DNA"/>
</dbReference>
<organism evidence="2 3">
    <name type="scientific">Pseudopedobacter beijingensis</name>
    <dbReference type="NCBI Taxonomy" id="1207056"/>
    <lineage>
        <taxon>Bacteria</taxon>
        <taxon>Pseudomonadati</taxon>
        <taxon>Bacteroidota</taxon>
        <taxon>Sphingobacteriia</taxon>
        <taxon>Sphingobacteriales</taxon>
        <taxon>Sphingobacteriaceae</taxon>
        <taxon>Pseudopedobacter</taxon>
    </lineage>
</organism>